<keyword evidence="3" id="KW-1185">Reference proteome</keyword>
<comment type="caution">
    <text evidence="2">The sequence shown here is derived from an EMBL/GenBank/DDBJ whole genome shotgun (WGS) entry which is preliminary data.</text>
</comment>
<feature type="transmembrane region" description="Helical" evidence="1">
    <location>
        <begin position="176"/>
        <end position="198"/>
    </location>
</feature>
<evidence type="ECO:0000313" key="2">
    <source>
        <dbReference type="EMBL" id="MBO1359923.1"/>
    </source>
</evidence>
<feature type="transmembrane region" description="Helical" evidence="1">
    <location>
        <begin position="147"/>
        <end position="169"/>
    </location>
</feature>
<dbReference type="Pfam" id="PF03729">
    <property type="entry name" value="DUF308"/>
    <property type="match status" value="1"/>
</dbReference>
<feature type="transmembrane region" description="Helical" evidence="1">
    <location>
        <begin position="204"/>
        <end position="224"/>
    </location>
</feature>
<keyword evidence="1" id="KW-0472">Membrane</keyword>
<gene>
    <name evidence="2" type="ORF">J2D73_08955</name>
</gene>
<feature type="transmembrane region" description="Helical" evidence="1">
    <location>
        <begin position="67"/>
        <end position="86"/>
    </location>
</feature>
<accession>A0ABS3LVI0</accession>
<keyword evidence="1" id="KW-0812">Transmembrane</keyword>
<evidence type="ECO:0000256" key="1">
    <source>
        <dbReference type="SAM" id="Phobius"/>
    </source>
</evidence>
<dbReference type="PANTHER" id="PTHR34989">
    <property type="entry name" value="PROTEIN HDED"/>
    <property type="match status" value="1"/>
</dbReference>
<dbReference type="PANTHER" id="PTHR34989:SF1">
    <property type="entry name" value="PROTEIN HDED"/>
    <property type="match status" value="1"/>
</dbReference>
<dbReference type="EMBL" id="JAFVMF010000008">
    <property type="protein sequence ID" value="MBO1359923.1"/>
    <property type="molecule type" value="Genomic_DNA"/>
</dbReference>
<organism evidence="2 3">
    <name type="scientific">Acetobacter sacchari</name>
    <dbReference type="NCBI Taxonomy" id="2661687"/>
    <lineage>
        <taxon>Bacteria</taxon>
        <taxon>Pseudomonadati</taxon>
        <taxon>Pseudomonadota</taxon>
        <taxon>Alphaproteobacteria</taxon>
        <taxon>Acetobacterales</taxon>
        <taxon>Acetobacteraceae</taxon>
        <taxon>Acetobacter</taxon>
    </lineage>
</organism>
<name>A0ABS3LVI0_9PROT</name>
<feature type="transmembrane region" description="Helical" evidence="1">
    <location>
        <begin position="92"/>
        <end position="116"/>
    </location>
</feature>
<protein>
    <submittedName>
        <fullName evidence="2">HdeD family acid-resistance protein</fullName>
    </submittedName>
</protein>
<dbReference type="InterPro" id="IPR005325">
    <property type="entry name" value="DUF308_memb"/>
</dbReference>
<proteinExistence type="predicted"/>
<dbReference type="Proteomes" id="UP000664771">
    <property type="component" value="Unassembled WGS sequence"/>
</dbReference>
<reference evidence="2 3" key="1">
    <citation type="submission" date="2021-03" db="EMBL/GenBank/DDBJ databases">
        <title>The complete genome sequence of Acetobacter sacchari TBRC 11175.</title>
        <authorList>
            <person name="Charoenyingcharoen P."/>
            <person name="Yukphan P."/>
        </authorList>
    </citation>
    <scope>NUCLEOTIDE SEQUENCE [LARGE SCALE GENOMIC DNA]</scope>
    <source>
        <strain evidence="2 3">TBRC 11175</strain>
    </source>
</reference>
<sequence>MTITPSVNLPLSALQPCSERTLNPRAVPLLLITDRDRGAGKSVGSLVKKTNGKGSGSVTATLGKKHWFLFVALGVVSIVLGAIAWVDAISVTLASTIVLGALLIVAGVAQVIHAFAVKDWGGFLFSILGGALYVVGGGLLIEEPVAGSVVITIFVAVSLVISGVTRAVIAARHRELSGWWVVLLGGLFSFVVGVTLYATLPWSGLWLIGTIIAAELIFVGVGWIQFGLALRRGAIATLGTGF</sequence>
<dbReference type="InterPro" id="IPR052712">
    <property type="entry name" value="Acid_resist_chaperone_HdeD"/>
</dbReference>
<keyword evidence="1" id="KW-1133">Transmembrane helix</keyword>
<feature type="transmembrane region" description="Helical" evidence="1">
    <location>
        <begin position="123"/>
        <end position="141"/>
    </location>
</feature>
<evidence type="ECO:0000313" key="3">
    <source>
        <dbReference type="Proteomes" id="UP000664771"/>
    </source>
</evidence>